<accession>A0A928GHL8</accession>
<sequence length="330" mass="38125">MKKYILIFFCLSLFIGCIDEEERPNTPEGNFEALWKIMDEHYCFFDYKNIDWNAVYNIYKVRARGDINHEQLFEVLTDMLSELRDGHVNLSSSFDYGRYWRWHEDYPSNFSDTLQRRYLGTDYRIAGGLRYKILDDNIGYVYYESFNNSFGEGNLDEVIQYLMFCQGMILDIRGNGGGKIINAEKLAARFCNEKTLVGYTQHKTGKGHNDFSDLKPLYIEPSSNLRWQKPVVLLTNREVFSAANEFTQYMRCMPQVIQVGDQTGGGSGMPFTATLPNGWTVRFSASPSYDRDKNQTEFGIAPDYNVAITDADFLRGKDTIIEYARGLINP</sequence>
<dbReference type="EMBL" id="SUYD01000018">
    <property type="protein sequence ID" value="MBE6267227.1"/>
    <property type="molecule type" value="Genomic_DNA"/>
</dbReference>
<dbReference type="Gene3D" id="3.30.750.44">
    <property type="match status" value="1"/>
</dbReference>
<dbReference type="Proteomes" id="UP000763088">
    <property type="component" value="Unassembled WGS sequence"/>
</dbReference>
<evidence type="ECO:0000259" key="1">
    <source>
        <dbReference type="SMART" id="SM00245"/>
    </source>
</evidence>
<dbReference type="SUPFAM" id="SSF52096">
    <property type="entry name" value="ClpP/crotonase"/>
    <property type="match status" value="1"/>
</dbReference>
<dbReference type="InterPro" id="IPR028204">
    <property type="entry name" value="Tricorn_C1"/>
</dbReference>
<dbReference type="AlphaFoldDB" id="A0A928GHL8"/>
<reference evidence="2" key="1">
    <citation type="submission" date="2019-04" db="EMBL/GenBank/DDBJ databases">
        <title>Evolution of Biomass-Degrading Anaerobic Consortia Revealed by Metagenomics.</title>
        <authorList>
            <person name="Peng X."/>
        </authorList>
    </citation>
    <scope>NUCLEOTIDE SEQUENCE</scope>
    <source>
        <strain evidence="2">SIG141</strain>
    </source>
</reference>
<evidence type="ECO:0000313" key="3">
    <source>
        <dbReference type="Proteomes" id="UP000763088"/>
    </source>
</evidence>
<dbReference type="PROSITE" id="PS51257">
    <property type="entry name" value="PROKAR_LIPOPROTEIN"/>
    <property type="match status" value="1"/>
</dbReference>
<gene>
    <name evidence="2" type="ORF">E7102_12320</name>
</gene>
<dbReference type="PANTHER" id="PTHR11261">
    <property type="entry name" value="INTERPHOTORECEPTOR RETINOID-BINDING PROTEIN"/>
    <property type="match status" value="1"/>
</dbReference>
<dbReference type="Gene3D" id="3.90.226.10">
    <property type="entry name" value="2-enoyl-CoA Hydratase, Chain A, domain 1"/>
    <property type="match status" value="1"/>
</dbReference>
<proteinExistence type="predicted"/>
<dbReference type="CDD" id="cd07563">
    <property type="entry name" value="Peptidase_S41_IRBP"/>
    <property type="match status" value="1"/>
</dbReference>
<dbReference type="PANTHER" id="PTHR11261:SF3">
    <property type="entry name" value="RETINOL-BINDING PROTEIN 3"/>
    <property type="match status" value="1"/>
</dbReference>
<evidence type="ECO:0000313" key="2">
    <source>
        <dbReference type="EMBL" id="MBE6267227.1"/>
    </source>
</evidence>
<dbReference type="InterPro" id="IPR029045">
    <property type="entry name" value="ClpP/crotonase-like_dom_sf"/>
</dbReference>
<dbReference type="GO" id="GO:0006508">
    <property type="term" value="P:proteolysis"/>
    <property type="evidence" value="ECO:0007669"/>
    <property type="project" value="InterPro"/>
</dbReference>
<dbReference type="GO" id="GO:0008236">
    <property type="term" value="F:serine-type peptidase activity"/>
    <property type="evidence" value="ECO:0007669"/>
    <property type="project" value="InterPro"/>
</dbReference>
<dbReference type="SMART" id="SM00245">
    <property type="entry name" value="TSPc"/>
    <property type="match status" value="1"/>
</dbReference>
<organism evidence="2 3">
    <name type="scientific">Xylanibacter ruminicola</name>
    <name type="common">Prevotella ruminicola</name>
    <dbReference type="NCBI Taxonomy" id="839"/>
    <lineage>
        <taxon>Bacteria</taxon>
        <taxon>Pseudomonadati</taxon>
        <taxon>Bacteroidota</taxon>
        <taxon>Bacteroidia</taxon>
        <taxon>Bacteroidales</taxon>
        <taxon>Prevotellaceae</taxon>
        <taxon>Xylanibacter</taxon>
    </lineage>
</organism>
<protein>
    <submittedName>
        <fullName evidence="2">Peptidase S41</fullName>
    </submittedName>
</protein>
<dbReference type="Pfam" id="PF03572">
    <property type="entry name" value="Peptidase_S41"/>
    <property type="match status" value="1"/>
</dbReference>
<comment type="caution">
    <text evidence="2">The sequence shown here is derived from an EMBL/GenBank/DDBJ whole genome shotgun (WGS) entry which is preliminary data.</text>
</comment>
<dbReference type="InterPro" id="IPR005151">
    <property type="entry name" value="Tail-specific_protease"/>
</dbReference>
<name>A0A928GHL8_XYLRU</name>
<feature type="domain" description="Tail specific protease" evidence="1">
    <location>
        <begin position="113"/>
        <end position="307"/>
    </location>
</feature>
<dbReference type="Pfam" id="PF14684">
    <property type="entry name" value="Tricorn_C1"/>
    <property type="match status" value="1"/>
</dbReference>